<dbReference type="InterPro" id="IPR007946">
    <property type="entry name" value="AAR2"/>
</dbReference>
<dbReference type="VEuPathDB" id="FungiDB:GMDG_02125"/>
<feature type="domain" description="AAR2 C-terminal" evidence="3">
    <location>
        <begin position="292"/>
        <end position="455"/>
    </location>
</feature>
<dbReference type="Gene3D" id="2.60.34.20">
    <property type="match status" value="1"/>
</dbReference>
<dbReference type="Pfam" id="PF05282">
    <property type="entry name" value="AAR2"/>
    <property type="match status" value="1"/>
</dbReference>
<dbReference type="InterPro" id="IPR038514">
    <property type="entry name" value="AAR2_C_sf"/>
</dbReference>
<feature type="compositionally biased region" description="Polar residues" evidence="2">
    <location>
        <begin position="36"/>
        <end position="62"/>
    </location>
</feature>
<dbReference type="PANTHER" id="PTHR12689">
    <property type="entry name" value="A1 CISTRON SPLICING FACTOR AAR2-RELATED"/>
    <property type="match status" value="1"/>
</dbReference>
<dbReference type="Gene3D" id="1.25.40.550">
    <property type="entry name" value="Aar2, C-terminal domain-like"/>
    <property type="match status" value="1"/>
</dbReference>
<name>A0A177A7M8_9PEZI</name>
<dbReference type="GO" id="GO:0000244">
    <property type="term" value="P:spliceosomal tri-snRNP complex assembly"/>
    <property type="evidence" value="ECO:0007669"/>
    <property type="project" value="TreeGrafter"/>
</dbReference>
<dbReference type="eggNOG" id="KOG3937">
    <property type="taxonomic scope" value="Eukaryota"/>
</dbReference>
<evidence type="ECO:0000313" key="5">
    <source>
        <dbReference type="EMBL" id="OAF58167.1"/>
    </source>
</evidence>
<dbReference type="OrthoDB" id="201752at2759"/>
<dbReference type="InterPro" id="IPR038516">
    <property type="entry name" value="AAR2_N_sf"/>
</dbReference>
<feature type="domain" description="AAR2 N-terminal" evidence="4">
    <location>
        <begin position="81"/>
        <end position="235"/>
    </location>
</feature>
<dbReference type="AlphaFoldDB" id="A0A177A7M8"/>
<accession>A0A177A7M8</accession>
<evidence type="ECO:0000256" key="1">
    <source>
        <dbReference type="ARBA" id="ARBA00006281"/>
    </source>
</evidence>
<organism evidence="5">
    <name type="scientific">Pseudogymnoascus destructans</name>
    <dbReference type="NCBI Taxonomy" id="655981"/>
    <lineage>
        <taxon>Eukaryota</taxon>
        <taxon>Fungi</taxon>
        <taxon>Dikarya</taxon>
        <taxon>Ascomycota</taxon>
        <taxon>Pezizomycotina</taxon>
        <taxon>Leotiomycetes</taxon>
        <taxon>Thelebolales</taxon>
        <taxon>Thelebolaceae</taxon>
        <taxon>Pseudogymnoascus</taxon>
    </lineage>
</organism>
<evidence type="ECO:0000256" key="2">
    <source>
        <dbReference type="SAM" id="MobiDB-lite"/>
    </source>
</evidence>
<dbReference type="Proteomes" id="UP000077154">
    <property type="component" value="Unassembled WGS sequence"/>
</dbReference>
<feature type="region of interest" description="Disordered" evidence="2">
    <location>
        <begin position="198"/>
        <end position="217"/>
    </location>
</feature>
<protein>
    <submittedName>
        <fullName evidence="5">Uncharacterized protein</fullName>
    </submittedName>
</protein>
<feature type="region of interest" description="Disordered" evidence="2">
    <location>
        <begin position="1"/>
        <end position="67"/>
    </location>
</feature>
<dbReference type="PANTHER" id="PTHR12689:SF4">
    <property type="entry name" value="PROTEIN AAR2 HOMOLOG"/>
    <property type="match status" value="1"/>
</dbReference>
<dbReference type="Pfam" id="PF20981">
    <property type="entry name" value="AAR2_1st"/>
    <property type="match status" value="1"/>
</dbReference>
<dbReference type="CDD" id="cd13777">
    <property type="entry name" value="Aar2_N"/>
    <property type="match status" value="1"/>
</dbReference>
<comment type="similarity">
    <text evidence="1">Belongs to the AAR2 family.</text>
</comment>
<evidence type="ECO:0000259" key="4">
    <source>
        <dbReference type="Pfam" id="PF20981"/>
    </source>
</evidence>
<sequence>MASNNNDSSSQNEPNHRQQHLTRSIALPLRPLPRSGRSQATGTASRADTSTGLSGSPMNSLQLHAGNSRRKHWSQQYLQEGDVVIIAGVPPGSFIGYDTVGLNIEKNHHFGGIRELPPGPHFIYGGSMSEISTRNGFWIISNQRRPGEPGEIFVKKWDRNTETLEDEDSAVEIRRQKDNIQSSYGTLLPYDVRAVQTSELSKSRGNPAESHGDDPKTWQDLTFAIKGPMLSRVTGGTWNDWKVTSMDERKPTDTKPADNQHQTAMGIVPKPADIDATIAEEKKLGFIFPAGSKTYSEAAIGRARSEQAMDSSSHVRAVIADGCTSDGPDDVLGELQFCYMTGVLLSNICCMEQWGHVVKILFKAFRFAVEEAHFFTKVIEVFQAQLVYDDEYLQGSIFDHSNHLQDELKVELTIFKSRLSEQLSSKPNGLSREENKLKATFGRLETWLSKWGWDLGGNYLRVGKIQLEDGEYVDAEMEDLEAEDERGEYAPVLVELDEGGREKGTIGW</sequence>
<evidence type="ECO:0000259" key="3">
    <source>
        <dbReference type="Pfam" id="PF05282"/>
    </source>
</evidence>
<dbReference type="InterPro" id="IPR033647">
    <property type="entry name" value="Aar2_N"/>
</dbReference>
<dbReference type="CDD" id="cd13778">
    <property type="entry name" value="Aar2_C"/>
    <property type="match status" value="1"/>
</dbReference>
<proteinExistence type="inferred from homology"/>
<feature type="compositionally biased region" description="Polar residues" evidence="2">
    <location>
        <begin position="1"/>
        <end position="13"/>
    </location>
</feature>
<dbReference type="GeneID" id="36288400"/>
<dbReference type="RefSeq" id="XP_024323452.1">
    <property type="nucleotide sequence ID" value="XM_024468956.1"/>
</dbReference>
<gene>
    <name evidence="5" type="ORF">VC83_05334</name>
</gene>
<reference evidence="5" key="1">
    <citation type="submission" date="2016-03" db="EMBL/GenBank/DDBJ databases">
        <title>Updated assembly of Pseudogymnoascus destructans, the fungus causing white-nose syndrome of bats.</title>
        <authorList>
            <person name="Palmer J.M."/>
            <person name="Drees K.P."/>
            <person name="Foster J.T."/>
            <person name="Lindner D.L."/>
        </authorList>
    </citation>
    <scope>NUCLEOTIDE SEQUENCE [LARGE SCALE GENOMIC DNA]</scope>
    <source>
        <strain evidence="5">20631-21</strain>
    </source>
</reference>
<dbReference type="EMBL" id="KV441398">
    <property type="protein sequence ID" value="OAF58167.1"/>
    <property type="molecule type" value="Genomic_DNA"/>
</dbReference>
<dbReference type="InterPro" id="IPR033648">
    <property type="entry name" value="AAR2_C"/>
</dbReference>